<name>A0ABR2FNM5_9ROSI</name>
<dbReference type="EMBL" id="JBBPBM010000005">
    <property type="protein sequence ID" value="KAK8583565.1"/>
    <property type="molecule type" value="Genomic_DNA"/>
</dbReference>
<dbReference type="Proteomes" id="UP001472677">
    <property type="component" value="Unassembled WGS sequence"/>
</dbReference>
<sequence>MDIVGTCCALLNSNKVSNPSLILLSSKKPGVVVASYLIAMNPSTPEASPLMEVDVKVGMKMVIDSVPLVEAPPLPY</sequence>
<comment type="caution">
    <text evidence="1">The sequence shown here is derived from an EMBL/GenBank/DDBJ whole genome shotgun (WGS) entry which is preliminary data.</text>
</comment>
<gene>
    <name evidence="1" type="ORF">V6N12_067832</name>
</gene>
<keyword evidence="2" id="KW-1185">Reference proteome</keyword>
<accession>A0ABR2FNM5</accession>
<proteinExistence type="predicted"/>
<reference evidence="1 2" key="1">
    <citation type="journal article" date="2024" name="G3 (Bethesda)">
        <title>Genome assembly of Hibiscus sabdariffa L. provides insights into metabolisms of medicinal natural products.</title>
        <authorList>
            <person name="Kim T."/>
        </authorList>
    </citation>
    <scope>NUCLEOTIDE SEQUENCE [LARGE SCALE GENOMIC DNA]</scope>
    <source>
        <strain evidence="1">TK-2024</strain>
        <tissue evidence="1">Old leaves</tissue>
    </source>
</reference>
<organism evidence="1 2">
    <name type="scientific">Hibiscus sabdariffa</name>
    <name type="common">roselle</name>
    <dbReference type="NCBI Taxonomy" id="183260"/>
    <lineage>
        <taxon>Eukaryota</taxon>
        <taxon>Viridiplantae</taxon>
        <taxon>Streptophyta</taxon>
        <taxon>Embryophyta</taxon>
        <taxon>Tracheophyta</taxon>
        <taxon>Spermatophyta</taxon>
        <taxon>Magnoliopsida</taxon>
        <taxon>eudicotyledons</taxon>
        <taxon>Gunneridae</taxon>
        <taxon>Pentapetalae</taxon>
        <taxon>rosids</taxon>
        <taxon>malvids</taxon>
        <taxon>Malvales</taxon>
        <taxon>Malvaceae</taxon>
        <taxon>Malvoideae</taxon>
        <taxon>Hibiscus</taxon>
    </lineage>
</organism>
<evidence type="ECO:0000313" key="1">
    <source>
        <dbReference type="EMBL" id="KAK8583565.1"/>
    </source>
</evidence>
<protein>
    <submittedName>
        <fullName evidence="1">Uncharacterized protein</fullName>
    </submittedName>
</protein>
<evidence type="ECO:0000313" key="2">
    <source>
        <dbReference type="Proteomes" id="UP001472677"/>
    </source>
</evidence>